<dbReference type="STRING" id="1279009.ADICEAN_01674"/>
<sequence length="374" mass="41327">MGNYSAPVDQQMAGYPDWLLQAIRNQRESMVRGDAFRTLIFVLLSAGVVYLMYLRKLGALAGGALIGLLLLVDLWMVDARYLDDSKYSRDPRRQFFAASAADQAVLADTDPHYRVLNLLNPFNEARTSYHHRSVGGYHGAKLRRYQDLISRALEPEINQLIGQLQEGAPNFEEADVLNMLDTRYLLAGQQQEAVIRNPAALGAAWLVDKVQAAQSPNEEITYLQQLDTRTAAVINTARFPLQAQSYTTEGSISLQQYDLNHIVYEAETAGNALAVFSEIYYPDGWVATINGEPAPILQANYVLRALELPAGRSTIEFRFEPGSYASGNVVMLICNIILIGLFLAALVWTVRAYRTSGNTRAGSPSAASDSAKRA</sequence>
<keyword evidence="1" id="KW-1133">Transmembrane helix</keyword>
<evidence type="ECO:0000256" key="1">
    <source>
        <dbReference type="SAM" id="Phobius"/>
    </source>
</evidence>
<organism evidence="2 3">
    <name type="scientific">Cesiribacter andamanensis AMV16</name>
    <dbReference type="NCBI Taxonomy" id="1279009"/>
    <lineage>
        <taxon>Bacteria</taxon>
        <taxon>Pseudomonadati</taxon>
        <taxon>Bacteroidota</taxon>
        <taxon>Cytophagia</taxon>
        <taxon>Cytophagales</taxon>
        <taxon>Cesiribacteraceae</taxon>
        <taxon>Cesiribacter</taxon>
    </lineage>
</organism>
<dbReference type="AlphaFoldDB" id="M7N7I7"/>
<evidence type="ECO:0000313" key="2">
    <source>
        <dbReference type="EMBL" id="EMR03196.1"/>
    </source>
</evidence>
<proteinExistence type="predicted"/>
<evidence type="ECO:0000313" key="3">
    <source>
        <dbReference type="Proteomes" id="UP000011910"/>
    </source>
</evidence>
<name>M7N7I7_9BACT</name>
<gene>
    <name evidence="2" type="ORF">ADICEAN_01674</name>
</gene>
<feature type="transmembrane region" description="Helical" evidence="1">
    <location>
        <begin position="35"/>
        <end position="53"/>
    </location>
</feature>
<keyword evidence="3" id="KW-1185">Reference proteome</keyword>
<dbReference type="EMBL" id="AODQ01000032">
    <property type="protein sequence ID" value="EMR03196.1"/>
    <property type="molecule type" value="Genomic_DNA"/>
</dbReference>
<dbReference type="Proteomes" id="UP000011910">
    <property type="component" value="Unassembled WGS sequence"/>
</dbReference>
<keyword evidence="1" id="KW-0472">Membrane</keyword>
<accession>M7N7I7</accession>
<reference evidence="2 3" key="1">
    <citation type="journal article" date="2013" name="Genome Announc.">
        <title>Draft Genome Sequence of Cesiribacter andamanensis Strain AMV16T, Isolated from a Soil Sample from a Mud Volcano in the Andaman Islands, India.</title>
        <authorList>
            <person name="Shivaji S."/>
            <person name="Ara S."/>
            <person name="Begum Z."/>
            <person name="Srinivas T.N."/>
            <person name="Singh A."/>
            <person name="Kumar Pinnaka A."/>
        </authorList>
    </citation>
    <scope>NUCLEOTIDE SEQUENCE [LARGE SCALE GENOMIC DNA]</scope>
    <source>
        <strain evidence="2 3">AMV16</strain>
    </source>
</reference>
<feature type="transmembrane region" description="Helical" evidence="1">
    <location>
        <begin position="329"/>
        <end position="350"/>
    </location>
</feature>
<feature type="transmembrane region" description="Helical" evidence="1">
    <location>
        <begin position="59"/>
        <end position="77"/>
    </location>
</feature>
<comment type="caution">
    <text evidence="2">The sequence shown here is derived from an EMBL/GenBank/DDBJ whole genome shotgun (WGS) entry which is preliminary data.</text>
</comment>
<dbReference type="PANTHER" id="PTHR38454">
    <property type="entry name" value="INTEGRAL MEMBRANE PROTEIN-RELATED"/>
    <property type="match status" value="1"/>
</dbReference>
<dbReference type="InterPro" id="IPR018580">
    <property type="entry name" value="Uncharacterised_YfhO"/>
</dbReference>
<dbReference type="PANTHER" id="PTHR38454:SF1">
    <property type="entry name" value="INTEGRAL MEMBRANE PROTEIN"/>
    <property type="match status" value="1"/>
</dbReference>
<keyword evidence="1" id="KW-0812">Transmembrane</keyword>
<protein>
    <submittedName>
        <fullName evidence="2">Putative membrane protein</fullName>
    </submittedName>
</protein>
<dbReference type="eggNOG" id="COG4485">
    <property type="taxonomic scope" value="Bacteria"/>
</dbReference>